<name>A0A1A8XGC7_9PROT</name>
<accession>A0A1A8XGC7</accession>
<dbReference type="EMBL" id="FLQX01000035">
    <property type="protein sequence ID" value="SBT04234.1"/>
    <property type="molecule type" value="Genomic_DNA"/>
</dbReference>
<evidence type="ECO:0000313" key="2">
    <source>
        <dbReference type="Proteomes" id="UP000199169"/>
    </source>
</evidence>
<dbReference type="Proteomes" id="UP000199169">
    <property type="component" value="Unassembled WGS sequence"/>
</dbReference>
<keyword evidence="2" id="KW-1185">Reference proteome</keyword>
<organism evidence="1 2">
    <name type="scientific">Candidatus Accumulibacter aalborgensis</name>
    <dbReference type="NCBI Taxonomy" id="1860102"/>
    <lineage>
        <taxon>Bacteria</taxon>
        <taxon>Pseudomonadati</taxon>
        <taxon>Pseudomonadota</taxon>
        <taxon>Betaproteobacteria</taxon>
        <taxon>Candidatus Accumulibacter</taxon>
    </lineage>
</organism>
<gene>
    <name evidence="1" type="ORF">ACCAA_130161</name>
</gene>
<proteinExistence type="predicted"/>
<protein>
    <submittedName>
        <fullName evidence="1">Uncharacterized protein</fullName>
    </submittedName>
</protein>
<reference evidence="1 2" key="1">
    <citation type="submission" date="2016-06" db="EMBL/GenBank/DDBJ databases">
        <authorList>
            <person name="Kjaerup R.B."/>
            <person name="Dalgaard T.S."/>
            <person name="Juul-Madsen H.R."/>
        </authorList>
    </citation>
    <scope>NUCLEOTIDE SEQUENCE [LARGE SCALE GENOMIC DNA]</scope>
    <source>
        <strain evidence="1">3</strain>
    </source>
</reference>
<dbReference type="STRING" id="1860102.ACCAA_130161"/>
<sequence>MRNTEILPESFLELLVKRPAIGESPAFPDLRQIGKEFVQRRQVGSSEECGLVWHTFPGGGWQPKCPIMHRMTKIVLLELFRTTEVRLDLAWQKRAPLLRAIMVTLFAGAKHIHRDRCASLRSAHATHRKYSGVV</sequence>
<evidence type="ECO:0000313" key="1">
    <source>
        <dbReference type="EMBL" id="SBT04234.1"/>
    </source>
</evidence>
<dbReference type="AlphaFoldDB" id="A0A1A8XGC7"/>